<dbReference type="EMBL" id="JACLQD010000002">
    <property type="protein sequence ID" value="MBC2835696.1"/>
    <property type="molecule type" value="Genomic_DNA"/>
</dbReference>
<sequence length="457" mass="45687">MIRGFVNGVVWGGVVAVAGLAVISQVAPLPQSAAPDPSQIAAPEPTATPEPVAAPEPVATPDPAAPADAKSPAPQPATPEPATPEPAKTPAPSPEFASPESPSPAPAPQVGGDAAPDSPAQPEASADAATLPASDSAALPAAGPVATPAPATAEDAPSATEPLPSPPQEVLLEPLPVPPAAPKILRPEGKAMPGDAPRLIQPDTAPLAGTPAPDLPRIGDATAPAEPAPTPATALELFARPFDNPEAKPLFAILLRDDGAAGTDRETLAALPFPVTFVLDPLAPGAADAAAIYRAAGQEVVMLANAIPANARPGDIEQSLQALDLALPDAVAVMGGANFPQDSQQLAAAVVPIIGAQGRGLVTLDKGLNALDQVARREGVPHAAIFRMLDGGNETVPVIRRYLDRAAFRAAQEGAVVVMGSTNPDTIAAILQWNVEGRAASVALAPISAVMQAPAGD</sequence>
<feature type="compositionally biased region" description="Low complexity" evidence="1">
    <location>
        <begin position="124"/>
        <end position="174"/>
    </location>
</feature>
<dbReference type="AlphaFoldDB" id="A0A842I7T8"/>
<dbReference type="Gene3D" id="3.20.20.370">
    <property type="entry name" value="Glycoside hydrolase/deacetylase"/>
    <property type="match status" value="1"/>
</dbReference>
<reference evidence="2 3" key="1">
    <citation type="journal article" date="2017" name="Int. J. Syst. Evol. Microbiol.">
        <title>Gemmobacter straminiformis sp. nov., isolated from an artificial fountain.</title>
        <authorList>
            <person name="Kang J.Y."/>
            <person name="Kim M.J."/>
            <person name="Chun J."/>
            <person name="Son K.P."/>
            <person name="Jahng K.Y."/>
        </authorList>
    </citation>
    <scope>NUCLEOTIDE SEQUENCE [LARGE SCALE GENOMIC DNA]</scope>
    <source>
        <strain evidence="2 3">CAM-8</strain>
    </source>
</reference>
<dbReference type="InterPro" id="IPR011330">
    <property type="entry name" value="Glyco_hydro/deAcase_b/a-brl"/>
</dbReference>
<name>A0A842I7T8_9RHOB</name>
<feature type="compositionally biased region" description="Pro residues" evidence="1">
    <location>
        <begin position="73"/>
        <end position="93"/>
    </location>
</feature>
<dbReference type="InterPro" id="IPR006837">
    <property type="entry name" value="Divergent_DAC"/>
</dbReference>
<accession>A0A842I7T8</accession>
<comment type="caution">
    <text evidence="2">The sequence shown here is derived from an EMBL/GenBank/DDBJ whole genome shotgun (WGS) entry which is preliminary data.</text>
</comment>
<evidence type="ECO:0000256" key="1">
    <source>
        <dbReference type="SAM" id="MobiDB-lite"/>
    </source>
</evidence>
<protein>
    <submittedName>
        <fullName evidence="2">Divergent polysaccharide deacetylase family protein</fullName>
    </submittedName>
</protein>
<dbReference type="RefSeq" id="WP_185797276.1">
    <property type="nucleotide sequence ID" value="NZ_JACLQD010000002.1"/>
</dbReference>
<dbReference type="Pfam" id="PF04748">
    <property type="entry name" value="Polysacc_deac_2"/>
    <property type="match status" value="1"/>
</dbReference>
<dbReference type="GO" id="GO:0005975">
    <property type="term" value="P:carbohydrate metabolic process"/>
    <property type="evidence" value="ECO:0007669"/>
    <property type="project" value="InterPro"/>
</dbReference>
<gene>
    <name evidence="2" type="ORF">H7F16_09295</name>
</gene>
<feature type="region of interest" description="Disordered" evidence="1">
    <location>
        <begin position="30"/>
        <end position="229"/>
    </location>
</feature>
<organism evidence="2 3">
    <name type="scientific">Paragemmobacter straminiformis</name>
    <dbReference type="NCBI Taxonomy" id="2045119"/>
    <lineage>
        <taxon>Bacteria</taxon>
        <taxon>Pseudomonadati</taxon>
        <taxon>Pseudomonadota</taxon>
        <taxon>Alphaproteobacteria</taxon>
        <taxon>Rhodobacterales</taxon>
        <taxon>Paracoccaceae</taxon>
        <taxon>Paragemmobacter</taxon>
    </lineage>
</organism>
<dbReference type="Proteomes" id="UP000555411">
    <property type="component" value="Unassembled WGS sequence"/>
</dbReference>
<feature type="compositionally biased region" description="Pro residues" evidence="1">
    <location>
        <begin position="46"/>
        <end position="64"/>
    </location>
</feature>
<dbReference type="SUPFAM" id="SSF88713">
    <property type="entry name" value="Glycoside hydrolase/deacetylase"/>
    <property type="match status" value="1"/>
</dbReference>
<keyword evidence="3" id="KW-1185">Reference proteome</keyword>
<proteinExistence type="predicted"/>
<evidence type="ECO:0000313" key="3">
    <source>
        <dbReference type="Proteomes" id="UP000555411"/>
    </source>
</evidence>
<evidence type="ECO:0000313" key="2">
    <source>
        <dbReference type="EMBL" id="MBC2835696.1"/>
    </source>
</evidence>